<dbReference type="STRING" id="649638.Trad_1784"/>
<dbReference type="Proteomes" id="UP000000379">
    <property type="component" value="Chromosome"/>
</dbReference>
<dbReference type="OrthoDB" id="60411at2"/>
<proteinExistence type="predicted"/>
<organism evidence="1 2">
    <name type="scientific">Truepera radiovictrix (strain DSM 17093 / CIP 108686 / LMG 22925 / RQ-24)</name>
    <dbReference type="NCBI Taxonomy" id="649638"/>
    <lineage>
        <taxon>Bacteria</taxon>
        <taxon>Thermotogati</taxon>
        <taxon>Deinococcota</taxon>
        <taxon>Deinococci</taxon>
        <taxon>Trueperales</taxon>
        <taxon>Trueperaceae</taxon>
        <taxon>Truepera</taxon>
    </lineage>
</organism>
<dbReference type="KEGG" id="tra:Trad_1784"/>
<protein>
    <submittedName>
        <fullName evidence="1">Uncharacterized protein</fullName>
    </submittedName>
</protein>
<dbReference type="eggNOG" id="ENOG5030Q4S">
    <property type="taxonomic scope" value="Bacteria"/>
</dbReference>
<gene>
    <name evidence="1" type="ordered locus">Trad_1784</name>
</gene>
<dbReference type="Pfam" id="PF20181">
    <property type="entry name" value="DUF6544"/>
    <property type="match status" value="1"/>
</dbReference>
<reference evidence="1 2" key="2">
    <citation type="journal article" date="2011" name="Stand. Genomic Sci.">
        <title>Complete genome sequence of Truepera radiovictrix type strain (RQ-24).</title>
        <authorList>
            <person name="Ivanova N."/>
            <person name="Rohde C."/>
            <person name="Munk C."/>
            <person name="Nolan M."/>
            <person name="Lucas S."/>
            <person name="Del Rio T.G."/>
            <person name="Tice H."/>
            <person name="Deshpande S."/>
            <person name="Cheng J.F."/>
            <person name="Tapia R."/>
            <person name="Han C."/>
            <person name="Goodwin L."/>
            <person name="Pitluck S."/>
            <person name="Liolios K."/>
            <person name="Mavromatis K."/>
            <person name="Mikhailova N."/>
            <person name="Pati A."/>
            <person name="Chen A."/>
            <person name="Palaniappan K."/>
            <person name="Land M."/>
            <person name="Hauser L."/>
            <person name="Chang Y.J."/>
            <person name="Jeffries C.D."/>
            <person name="Brambilla E."/>
            <person name="Rohde M."/>
            <person name="Goker M."/>
            <person name="Tindall B.J."/>
            <person name="Woyke T."/>
            <person name="Bristow J."/>
            <person name="Eisen J.A."/>
            <person name="Markowitz V."/>
            <person name="Hugenholtz P."/>
            <person name="Kyrpides N.C."/>
            <person name="Klenk H.P."/>
            <person name="Lapidus A."/>
        </authorList>
    </citation>
    <scope>NUCLEOTIDE SEQUENCE [LARGE SCALE GENOMIC DNA]</scope>
    <source>
        <strain evidence="2">DSM 17093 / CIP 108686 / LMG 22925 / RQ-24</strain>
    </source>
</reference>
<dbReference type="AlphaFoldDB" id="D7CQB8"/>
<evidence type="ECO:0000313" key="1">
    <source>
        <dbReference type="EMBL" id="ADI14902.1"/>
    </source>
</evidence>
<accession>D7CQB8</accession>
<dbReference type="InterPro" id="IPR046674">
    <property type="entry name" value="DUF6544"/>
</dbReference>
<dbReference type="HOGENOM" id="CLU_1008118_0_0_0"/>
<dbReference type="RefSeq" id="WP_013178269.1">
    <property type="nucleotide sequence ID" value="NC_014221.1"/>
</dbReference>
<reference evidence="2" key="1">
    <citation type="submission" date="2010-05" db="EMBL/GenBank/DDBJ databases">
        <title>The complete genome of Truepera radiovictris DSM 17093.</title>
        <authorList>
            <consortium name="US DOE Joint Genome Institute (JGI-PGF)"/>
            <person name="Lucas S."/>
            <person name="Copeland A."/>
            <person name="Lapidus A."/>
            <person name="Glavina del Rio T."/>
            <person name="Dalin E."/>
            <person name="Tice H."/>
            <person name="Bruce D."/>
            <person name="Goodwin L."/>
            <person name="Pitluck S."/>
            <person name="Kyrpides N."/>
            <person name="Mavromatis K."/>
            <person name="Ovchinnikova G."/>
            <person name="Munk A.C."/>
            <person name="Detter J.C."/>
            <person name="Han C."/>
            <person name="Tapia R."/>
            <person name="Land M."/>
            <person name="Hauser L."/>
            <person name="Markowitz V."/>
            <person name="Cheng J.-F."/>
            <person name="Hugenholtz P."/>
            <person name="Woyke T."/>
            <person name="Wu D."/>
            <person name="Tindall B."/>
            <person name="Pomrenke H.G."/>
            <person name="Brambilla E."/>
            <person name="Klenk H.-P."/>
            <person name="Eisen J.A."/>
        </authorList>
    </citation>
    <scope>NUCLEOTIDE SEQUENCE [LARGE SCALE GENOMIC DNA]</scope>
    <source>
        <strain evidence="2">DSM 17093 / CIP 108686 / LMG 22925 / RQ-24</strain>
    </source>
</reference>
<keyword evidence="2" id="KW-1185">Reference proteome</keyword>
<dbReference type="EMBL" id="CP002049">
    <property type="protein sequence ID" value="ADI14902.1"/>
    <property type="molecule type" value="Genomic_DNA"/>
</dbReference>
<name>D7CQB8_TRURR</name>
<sequence length="276" mass="30438">MPRKGLLTALGVAALPLAAGALGLRVRPAPFPPYPEAEPALGTVPLPEGLPAPVARFYRRLYGERVPVITSAVVTGRAKLRLGGLVFPARFRFTHAVGRGYRHDLEVTLFGRPVVRLRERYVDGTSRLELPFGVVEGPKVDQAANLGGWAEAVWFPALFITDPRVRWEAVDEATALLVVPFGGLEERFVARFHPETGLLHLLEAMRYKGAADAAKTLWLCEALVWEALAGRTVLTKSALTWFGDGAPWARWQVEEVVYNVDVRASLWGERATRRGR</sequence>
<evidence type="ECO:0000313" key="2">
    <source>
        <dbReference type="Proteomes" id="UP000000379"/>
    </source>
</evidence>